<feature type="coiled-coil region" evidence="1">
    <location>
        <begin position="1205"/>
        <end position="1263"/>
    </location>
</feature>
<protein>
    <submittedName>
        <fullName evidence="3">Aerobic cobaltochelatase subunit CobN3</fullName>
        <ecNumber evidence="3">6.6.1.2</ecNumber>
    </submittedName>
</protein>
<evidence type="ECO:0000256" key="1">
    <source>
        <dbReference type="SAM" id="Coils"/>
    </source>
</evidence>
<dbReference type="Pfam" id="PF02514">
    <property type="entry name" value="CobN-Mg_chel"/>
    <property type="match status" value="1"/>
</dbReference>
<reference evidence="4" key="1">
    <citation type="submission" date="2015-01" db="EMBL/GenBank/DDBJ databases">
        <authorList>
            <person name="Manzoor Shahid"/>
            <person name="Zubair Saima"/>
        </authorList>
    </citation>
    <scope>NUCLEOTIDE SEQUENCE [LARGE SCALE GENOMIC DNA]</scope>
    <source>
        <strain evidence="4">Sp3</strain>
    </source>
</reference>
<dbReference type="CDD" id="cd10150">
    <property type="entry name" value="CobN_like"/>
    <property type="match status" value="1"/>
</dbReference>
<proteinExistence type="predicted"/>
<dbReference type="Proteomes" id="UP000046155">
    <property type="component" value="Unassembled WGS sequence"/>
</dbReference>
<feature type="domain" description="CobN/magnesium chelatase" evidence="2">
    <location>
        <begin position="116"/>
        <end position="1204"/>
    </location>
</feature>
<dbReference type="InterPro" id="IPR003672">
    <property type="entry name" value="CobN/Mg_chltase"/>
</dbReference>
<dbReference type="GO" id="GO:0051116">
    <property type="term" value="F:cobaltochelatase activity"/>
    <property type="evidence" value="ECO:0007669"/>
    <property type="project" value="UniProtKB-EC"/>
</dbReference>
<keyword evidence="3" id="KW-0436">Ligase</keyword>
<evidence type="ECO:0000313" key="3">
    <source>
        <dbReference type="EMBL" id="CEO88735.1"/>
    </source>
</evidence>
<dbReference type="EC" id="6.6.1.2" evidence="3"/>
<dbReference type="AlphaFoldDB" id="A0A0B7MFB1"/>
<evidence type="ECO:0000313" key="4">
    <source>
        <dbReference type="Proteomes" id="UP000046155"/>
    </source>
</evidence>
<dbReference type="PANTHER" id="PTHR44119">
    <property type="entry name" value="MAGNESIUM-CHELATASE SUBUNIT CHLH, CHLOROPLASTIC"/>
    <property type="match status" value="1"/>
</dbReference>
<name>A0A0B7MFB1_9FIRM</name>
<dbReference type="PANTHER" id="PTHR44119:SF7">
    <property type="entry name" value="MAGNESIUM CHELATASE SUBUNIT"/>
    <property type="match status" value="1"/>
</dbReference>
<evidence type="ECO:0000259" key="2">
    <source>
        <dbReference type="Pfam" id="PF02514"/>
    </source>
</evidence>
<sequence length="1263" mass="143629">MRDEGWVLKKYTIAAIGLDAEEYDLTKVDENKFIYLEFFPNTLLDAEKERNKILEFVKQKADAVIFKERALKVEREKFYQQLKDETGAIPIIPIGTEVIEAGIYNIELTSVQEINRYFFYGGLKNITNALLYIAANVLGIDDLPSAEKPEPVAFEGIFHPDSETVFSSWDDYSNWYQGRSNYGSGQWVGLLTHRSNWVTNNLEVETALIRELEKLGIRVVPVFSYGTAEPELNTKDFDGIVDAYFSSDDHRLVIDALINLQVFILRSDTSGQNIFEQVVSKMKQLDIPVFKPIVSFGSKERWEESQQGLMLEIPWSFTVPEVQGMIEPLIIGYRDKEGKACFLPDRVIKFTRRVEKWLALRRTQNKDKRLAIFLHNAPCSGVEATIGMGAGLDVFTTVVNIINELKKSGWVVENIPAEGSELHQLIMERKAFADFRWTSVEEVVDSGGCLYQMPLDVYYPFYEQLDPQCQEDLEKTWGPPPGEGMVYQKHLIITGINFGNVSVLVQPKRGCYGAKCTGEVCKMLQDTHCPPPHQYLATYRYVEEVFKAHAVLHVGTHGNLEFLPGKSNALSRRCYPDLVLGALPNFYVYNAGVGTEGILAKRRTNAVIVDHLPPIYGVQNTGVLQLVNLIDNYLEAVNFKSDQVHALEALVREQLPQIPGAQTVVDRSETFFNGLIELKNSLVQSVCNPKCEKLHVFGSEKTEEEILWYIKEVVQSDVKLMTRLRDRWQEDYDLHRFLIEFIMQVISNQEQDALSIIQEIDRHVLDVELKEILIDLAVEVREVYSKLAMTPVEMDNLLHALNGGYILPGPSGMPDDNGKNIIPTGRNLYLMDIEKVPTKAAWEVGCQAAEELIDLYMTEECHYPEKIAMNMLSLDISRTKGEQLSQVLYLMGIKPVWDGNGKVIGLEVISLEKLNRPRIDVTIRITGVLRDSYPQAVELIDSAVNMAAGLSEPNDLNFIKKHTCQLAEVLKDAGKGSELRRRSTMRIFGDRPGTYGTGVDLALKASAWKDETDLAKIFVYFSSYAYGKSLHGNPAKREFVENVKNAQIAYDVSNSKRYDILSSGFGASVQGGFGLIRKVFNGKELKQYHGSRENPEQVKISRLEDTLQETLDEKLLNPLWIESVQEKGYHGAAELMERLQNVFDWQCLTQGFEDTALDRLVDEYVNDPEMRKWFIENNLFAIEEIARRFLELYQREKWQADPDVLEELKGNYLELEGELEERLGDVKGEIQAGNIDVIGDADVKEWQDKLQEVSDLFDELQKQ</sequence>
<gene>
    <name evidence="3" type="primary">cobN</name>
    <name evidence="3" type="ORF">SSCH_250011</name>
</gene>
<organism evidence="3 4">
    <name type="scientific">Syntrophaceticus schinkii</name>
    <dbReference type="NCBI Taxonomy" id="499207"/>
    <lineage>
        <taxon>Bacteria</taxon>
        <taxon>Bacillati</taxon>
        <taxon>Bacillota</taxon>
        <taxon>Clostridia</taxon>
        <taxon>Thermoanaerobacterales</taxon>
        <taxon>Thermoanaerobacterales Family III. Incertae Sedis</taxon>
        <taxon>Syntrophaceticus</taxon>
    </lineage>
</organism>
<accession>A0A0B7MFB1</accession>
<dbReference type="EMBL" id="CDRZ01000168">
    <property type="protein sequence ID" value="CEO88735.1"/>
    <property type="molecule type" value="Genomic_DNA"/>
</dbReference>
<keyword evidence="4" id="KW-1185">Reference proteome</keyword>
<keyword evidence="1" id="KW-0175">Coiled coil</keyword>